<evidence type="ECO:0000313" key="5">
    <source>
        <dbReference type="EMBL" id="KAG6695276.1"/>
    </source>
</evidence>
<keyword evidence="3" id="KW-0539">Nucleus</keyword>
<dbReference type="GO" id="GO:0003712">
    <property type="term" value="F:transcription coregulator activity"/>
    <property type="evidence" value="ECO:0007669"/>
    <property type="project" value="TreeGrafter"/>
</dbReference>
<protein>
    <recommendedName>
        <fullName evidence="7">Homeodomain-like superfamily protein</fullName>
    </recommendedName>
</protein>
<feature type="region of interest" description="Disordered" evidence="4">
    <location>
        <begin position="1141"/>
        <end position="1160"/>
    </location>
</feature>
<accession>A0A922E3P4</accession>
<gene>
    <name evidence="5" type="ORF">I3842_09G089400</name>
</gene>
<feature type="region of interest" description="Disordered" evidence="4">
    <location>
        <begin position="1"/>
        <end position="62"/>
    </location>
</feature>
<feature type="region of interest" description="Disordered" evidence="4">
    <location>
        <begin position="1397"/>
        <end position="1425"/>
    </location>
</feature>
<feature type="compositionally biased region" description="Basic and acidic residues" evidence="4">
    <location>
        <begin position="290"/>
        <end position="302"/>
    </location>
</feature>
<evidence type="ECO:0000313" key="6">
    <source>
        <dbReference type="Proteomes" id="UP000811246"/>
    </source>
</evidence>
<reference evidence="5" key="1">
    <citation type="submission" date="2021-01" db="EMBL/GenBank/DDBJ databases">
        <authorList>
            <person name="Lovell J.T."/>
            <person name="Bentley N."/>
            <person name="Bhattarai G."/>
            <person name="Jenkins J.W."/>
            <person name="Sreedasyam A."/>
            <person name="Alarcon Y."/>
            <person name="Bock C."/>
            <person name="Boston L."/>
            <person name="Carlson J."/>
            <person name="Cervantes K."/>
            <person name="Clermont K."/>
            <person name="Krom N."/>
            <person name="Kubenka K."/>
            <person name="Mamidi S."/>
            <person name="Mattison C."/>
            <person name="Monteros M."/>
            <person name="Pisani C."/>
            <person name="Plott C."/>
            <person name="Rajasekar S."/>
            <person name="Rhein H.S."/>
            <person name="Rohla C."/>
            <person name="Song M."/>
            <person name="Hilaire R.S."/>
            <person name="Shu S."/>
            <person name="Wells L."/>
            <person name="Wang X."/>
            <person name="Webber J."/>
            <person name="Heerema R.J."/>
            <person name="Klein P."/>
            <person name="Conner P."/>
            <person name="Grauke L."/>
            <person name="Grimwood J."/>
            <person name="Schmutz J."/>
            <person name="Randall J.J."/>
        </authorList>
    </citation>
    <scope>NUCLEOTIDE SEQUENCE</scope>
    <source>
        <tissue evidence="5">Leaf</tissue>
    </source>
</reference>
<organism evidence="5 6">
    <name type="scientific">Carya illinoinensis</name>
    <name type="common">Pecan</name>
    <dbReference type="NCBI Taxonomy" id="32201"/>
    <lineage>
        <taxon>Eukaryota</taxon>
        <taxon>Viridiplantae</taxon>
        <taxon>Streptophyta</taxon>
        <taxon>Embryophyta</taxon>
        <taxon>Tracheophyta</taxon>
        <taxon>Spermatophyta</taxon>
        <taxon>Magnoliopsida</taxon>
        <taxon>eudicotyledons</taxon>
        <taxon>Gunneridae</taxon>
        <taxon>Pentapetalae</taxon>
        <taxon>rosids</taxon>
        <taxon>fabids</taxon>
        <taxon>Fagales</taxon>
        <taxon>Juglandaceae</taxon>
        <taxon>Carya</taxon>
    </lineage>
</organism>
<sequence>MSTCSNAQSTEVGHVGCHNAFPDSESHQSSLKTEEDEDEDVDFNPFLKETPSPEASSSLSSEIDGLNGNVFDIGGKIVDNGEGNNPSKPTSEVQNYVIGAFEHGEEETLMLATVSPEGVCERELQNSVAQNPKKRKSALNSPLKTGTVQTKENDTGADSNDVMIEELSNTQYSQKPISDSENEDAICTRTRARYSLASFSLDELETFLQETDDDDDLQNVDDELEYRKFLAAVLHGGDGDGQSNQENENVDDEDEDNDADFEIELEELLESDVDECNREKAQKECNGTGRRPETRQNRRQKDSAQYQKKLSGQAKRPLRPLLPVLPNGPIAPFPITDGKTSTPDSCTVEDGFIRGFTPHQVGQLHCLIHEHVQLLIQVFSLCVLDSSRQHIASQVRGLIFEILQKRNEVLAWKNVPYPSICFYPPYVCSSVPEELPKIAPAQYTLESCATFNAQKACSNQMAASQNMSPSNGRCEYVSNGHVGSFQNNEGFSWVPFMSGLVLSILDVAPLNLAGRYMDDVYTAVQDYRQRQVKSGSDAPFVREPLFPFPCFPSYPEANCEVLRGPTIASAVKTVPISPIQQPPKKTLAVALVESTKRQSVALVPKEISKLAQRFFPLFNPSLFPHKPPPAAVVNRVLFTDAEDELLALGLMEYNTDWKAIQQRFLPCKSKNQIFVRQKNRCSSKAPENPIKAVRRMKTSPLTVEEIACIQEGLKLYKLDWMSVWRFVVPHRDPSLLPRQWRIALGTQKSYKQDAAKKEKRRLYEARRRKCKTADLPSWQTVSEKEDNQAENTGGENNSGDDSIDNAGETHVHQASIADWGPGTFSLISSANPCSNLKEKILPKDRLPQEGTTTGKQLNYNGSREVQPQTGIMHKFPPLSQHTQRPYSSCQVTSARNCASNTMEPNHPASFMTSNSSKSPFCLRPYRARRNSSATNSRIVKLAPDLPPVNLPRSVRIVSQTDFKGCQFGASTKVFAAGVGIGNSGIEDVVSCNPRAVKLGTPHLVKSRRNESSPLQDNVLHSHAEESEVVKDKCLLDERRSDSDIQMHPLPFQAPEDGHLLHYPSNCGTSTSASFSFFSGNRPQLNINHVHDPQLENYVQCFNKSLKSKDFTSVTSGIDFQQLLQRTDDVCTDSAATCSTAHLSTGLDGKSGPSGRLQSPFDSLQTESLVSHGLAPGPNPVSPTEKANELDLEIHLSYTSRKGEGVESSDVTAHNPAMSVIAAATTRTQNISYPPCSTVSTNLISGGHGLTIPSNNISRYNVDDIGDQSHPEIVMEQEELSDSDEETEEHVEFECEEMADSEGEDGSGCEQIVEMQNKDGKNLTVENQVTVASGGDNQCEPMTCCHPQGDVCVLVKDITPSLELGLSNQGKDDTSNSSWLSLDSCAPDRFLNSNTKHEERAIGEGPATENLSSCRPIRSCNKKKPSTKVTVQKHAMDMARQLSLGPLAISTLKKPRKRAYRTNTSLNVRLPFGSSSSDGKDRLD</sequence>
<keyword evidence="2" id="KW-0804">Transcription</keyword>
<feature type="region of interest" description="Disordered" evidence="4">
    <location>
        <begin position="272"/>
        <end position="314"/>
    </location>
</feature>
<feature type="compositionally biased region" description="Polar residues" evidence="4">
    <location>
        <begin position="789"/>
        <end position="800"/>
    </location>
</feature>
<dbReference type="Proteomes" id="UP000811246">
    <property type="component" value="Chromosome 9"/>
</dbReference>
<feature type="compositionally biased region" description="Polar residues" evidence="4">
    <location>
        <begin position="1"/>
        <end position="11"/>
    </location>
</feature>
<evidence type="ECO:0000256" key="3">
    <source>
        <dbReference type="ARBA" id="ARBA00023242"/>
    </source>
</evidence>
<dbReference type="GO" id="GO:0006355">
    <property type="term" value="P:regulation of DNA-templated transcription"/>
    <property type="evidence" value="ECO:0007669"/>
    <property type="project" value="TreeGrafter"/>
</dbReference>
<evidence type="ECO:0000256" key="4">
    <source>
        <dbReference type="SAM" id="MobiDB-lite"/>
    </source>
</evidence>
<feature type="compositionally biased region" description="Polar residues" evidence="4">
    <location>
        <begin position="1460"/>
        <end position="1476"/>
    </location>
</feature>
<dbReference type="Pfam" id="PF13921">
    <property type="entry name" value="Myb_DNA-bind_6"/>
    <property type="match status" value="1"/>
</dbReference>
<dbReference type="PANTHER" id="PTHR16088">
    <property type="entry name" value="YY1 ASSOCIATED PROTEIN-RELATED"/>
    <property type="match status" value="1"/>
</dbReference>
<feature type="compositionally biased region" description="Polar residues" evidence="4">
    <location>
        <begin position="138"/>
        <end position="150"/>
    </location>
</feature>
<feature type="region of interest" description="Disordered" evidence="4">
    <location>
        <begin position="124"/>
        <end position="157"/>
    </location>
</feature>
<feature type="region of interest" description="Disordered" evidence="4">
    <location>
        <begin position="774"/>
        <end position="806"/>
    </location>
</feature>
<feature type="region of interest" description="Disordered" evidence="4">
    <location>
        <begin position="840"/>
        <end position="861"/>
    </location>
</feature>
<evidence type="ECO:0008006" key="7">
    <source>
        <dbReference type="Google" id="ProtNLM"/>
    </source>
</evidence>
<keyword evidence="1" id="KW-0805">Transcription regulation</keyword>
<dbReference type="PANTHER" id="PTHR16088:SF3">
    <property type="entry name" value="GON-4-LIKE PROTEIN"/>
    <property type="match status" value="1"/>
</dbReference>
<name>A0A922E3P4_CARIL</name>
<dbReference type="GO" id="GO:0005634">
    <property type="term" value="C:nucleus"/>
    <property type="evidence" value="ECO:0007669"/>
    <property type="project" value="TreeGrafter"/>
</dbReference>
<evidence type="ECO:0000256" key="2">
    <source>
        <dbReference type="ARBA" id="ARBA00023163"/>
    </source>
</evidence>
<feature type="region of interest" description="Disordered" evidence="4">
    <location>
        <begin position="1454"/>
        <end position="1483"/>
    </location>
</feature>
<dbReference type="EMBL" id="CM031833">
    <property type="protein sequence ID" value="KAG6695276.1"/>
    <property type="molecule type" value="Genomic_DNA"/>
</dbReference>
<dbReference type="InterPro" id="IPR052435">
    <property type="entry name" value="YY1-Transcr_Regul"/>
</dbReference>
<feature type="compositionally biased region" description="Low complexity" evidence="4">
    <location>
        <begin position="52"/>
        <end position="62"/>
    </location>
</feature>
<feature type="compositionally biased region" description="Polar residues" evidence="4">
    <location>
        <begin position="849"/>
        <end position="861"/>
    </location>
</feature>
<comment type="caution">
    <text evidence="5">The sequence shown here is derived from an EMBL/GenBank/DDBJ whole genome shotgun (WGS) entry which is preliminary data.</text>
</comment>
<dbReference type="EMBL" id="CM031833">
    <property type="protein sequence ID" value="KAG6695277.1"/>
    <property type="molecule type" value="Genomic_DNA"/>
</dbReference>
<proteinExistence type="predicted"/>
<evidence type="ECO:0000256" key="1">
    <source>
        <dbReference type="ARBA" id="ARBA00023015"/>
    </source>
</evidence>
<feature type="region of interest" description="Disordered" evidence="4">
    <location>
        <begin position="235"/>
        <end position="256"/>
    </location>
</feature>